<feature type="compositionally biased region" description="Basic and acidic residues" evidence="1">
    <location>
        <begin position="240"/>
        <end position="250"/>
    </location>
</feature>
<evidence type="ECO:0000313" key="2">
    <source>
        <dbReference type="EMBL" id="KAJ8369068.1"/>
    </source>
</evidence>
<keyword evidence="3" id="KW-1185">Reference proteome</keyword>
<feature type="region of interest" description="Disordered" evidence="1">
    <location>
        <begin position="135"/>
        <end position="170"/>
    </location>
</feature>
<evidence type="ECO:0000256" key="1">
    <source>
        <dbReference type="SAM" id="MobiDB-lite"/>
    </source>
</evidence>
<sequence>MYPAASVPQKALEAVPRCSSGEGRPSGARWRRFTTDRVARESTGAPARLWFRRGGGEDFHKEEGWWADSQPSASVSDRRKCGPAASLNLTAGYVTQRGGGVRLPTRQGVRAWRLHGVWEAAHRWIWRPSQGEVAADGRLSRTSVPPSPSCLRRPRQLPPGISMTKRSSRPVTLAVPEEEVLLQLDICEPSPAGPQATPEPARAGGGGVWMIPKEHCARMSRRRTALKSERKPSSVPELHPGVKEQRLTVA</sequence>
<feature type="region of interest" description="Disordered" evidence="1">
    <location>
        <begin position="189"/>
        <end position="208"/>
    </location>
</feature>
<name>A0A9Q1FWH9_SYNKA</name>
<gene>
    <name evidence="2" type="ORF">SKAU_G00090960</name>
</gene>
<proteinExistence type="predicted"/>
<organism evidence="2 3">
    <name type="scientific">Synaphobranchus kaupii</name>
    <name type="common">Kaup's arrowtooth eel</name>
    <dbReference type="NCBI Taxonomy" id="118154"/>
    <lineage>
        <taxon>Eukaryota</taxon>
        <taxon>Metazoa</taxon>
        <taxon>Chordata</taxon>
        <taxon>Craniata</taxon>
        <taxon>Vertebrata</taxon>
        <taxon>Euteleostomi</taxon>
        <taxon>Actinopterygii</taxon>
        <taxon>Neopterygii</taxon>
        <taxon>Teleostei</taxon>
        <taxon>Anguilliformes</taxon>
        <taxon>Synaphobranchidae</taxon>
        <taxon>Synaphobranchus</taxon>
    </lineage>
</organism>
<accession>A0A9Q1FWH9</accession>
<comment type="caution">
    <text evidence="2">The sequence shown here is derived from an EMBL/GenBank/DDBJ whole genome shotgun (WGS) entry which is preliminary data.</text>
</comment>
<protein>
    <submittedName>
        <fullName evidence="2">Uncharacterized protein</fullName>
    </submittedName>
</protein>
<evidence type="ECO:0000313" key="3">
    <source>
        <dbReference type="Proteomes" id="UP001152622"/>
    </source>
</evidence>
<reference evidence="2" key="1">
    <citation type="journal article" date="2023" name="Science">
        <title>Genome structures resolve the early diversification of teleost fishes.</title>
        <authorList>
            <person name="Parey E."/>
            <person name="Louis A."/>
            <person name="Montfort J."/>
            <person name="Bouchez O."/>
            <person name="Roques C."/>
            <person name="Iampietro C."/>
            <person name="Lluch J."/>
            <person name="Castinel A."/>
            <person name="Donnadieu C."/>
            <person name="Desvignes T."/>
            <person name="Floi Bucao C."/>
            <person name="Jouanno E."/>
            <person name="Wen M."/>
            <person name="Mejri S."/>
            <person name="Dirks R."/>
            <person name="Jansen H."/>
            <person name="Henkel C."/>
            <person name="Chen W.J."/>
            <person name="Zahm M."/>
            <person name="Cabau C."/>
            <person name="Klopp C."/>
            <person name="Thompson A.W."/>
            <person name="Robinson-Rechavi M."/>
            <person name="Braasch I."/>
            <person name="Lecointre G."/>
            <person name="Bobe J."/>
            <person name="Postlethwait J.H."/>
            <person name="Berthelot C."/>
            <person name="Roest Crollius H."/>
            <person name="Guiguen Y."/>
        </authorList>
    </citation>
    <scope>NUCLEOTIDE SEQUENCE</scope>
    <source>
        <strain evidence="2">WJC10195</strain>
    </source>
</reference>
<dbReference type="EMBL" id="JAINUF010000003">
    <property type="protein sequence ID" value="KAJ8369068.1"/>
    <property type="molecule type" value="Genomic_DNA"/>
</dbReference>
<dbReference type="AlphaFoldDB" id="A0A9Q1FWH9"/>
<dbReference type="Proteomes" id="UP001152622">
    <property type="component" value="Chromosome 3"/>
</dbReference>
<feature type="region of interest" description="Disordered" evidence="1">
    <location>
        <begin position="221"/>
        <end position="250"/>
    </location>
</feature>